<dbReference type="InterPro" id="IPR036509">
    <property type="entry name" value="Met_Sox_Rdtase_MsrA_sf"/>
</dbReference>
<dbReference type="PANTHER" id="PTHR42799">
    <property type="entry name" value="MITOCHONDRIAL PEPTIDE METHIONINE SULFOXIDE REDUCTASE"/>
    <property type="match status" value="1"/>
</dbReference>
<proteinExistence type="inferred from homology"/>
<dbReference type="InterPro" id="IPR050162">
    <property type="entry name" value="MsrA_MetSO_reductase"/>
</dbReference>
<gene>
    <name evidence="4 6" type="primary">msrA</name>
    <name evidence="6" type="ORF">GCM10025789_12570</name>
</gene>
<comment type="caution">
    <text evidence="6">The sequence shown here is derived from an EMBL/GenBank/DDBJ whole genome shotgun (WGS) entry which is preliminary data.</text>
</comment>
<feature type="active site" evidence="4">
    <location>
        <position position="62"/>
    </location>
</feature>
<sequence length="218" mass="24327">MEIDVLACLNARMSQPQMVTADEALPGRDTPILSPMPTHEVLGLPLHEVPAGAEVAYFALGCFWGEERMFWQVDGVLNTAVGYMGGFTPNPTYKEACTGHTGHTETVKVVYDPTKVSYDDLLTLFWENHDPTQVYRQGNDLGTQYRSAIFPVDDEQREAAERSRAAFQERLTAEGYGEISTEITPGQTFYYAELEHQQYLHKNPNGYCPNHATGVKCG</sequence>
<dbReference type="Gene3D" id="3.30.1060.10">
    <property type="entry name" value="Peptide methionine sulphoxide reductase MsrA"/>
    <property type="match status" value="1"/>
</dbReference>
<dbReference type="NCBIfam" id="TIGR00401">
    <property type="entry name" value="msrA"/>
    <property type="match status" value="1"/>
</dbReference>
<protein>
    <recommendedName>
        <fullName evidence="4">Peptide methionine sulfoxide reductase MsrA</fullName>
        <shortName evidence="4">Protein-methionine-S-oxide reductase</shortName>
        <ecNumber evidence="4">1.8.4.11</ecNumber>
    </recommendedName>
    <alternativeName>
        <fullName evidence="4">Peptide-methionine (S)-S-oxide reductase</fullName>
        <shortName evidence="4">Peptide Met(O) reductase</shortName>
    </alternativeName>
</protein>
<dbReference type="InterPro" id="IPR002569">
    <property type="entry name" value="Met_Sox_Rdtase_MsrA_dom"/>
</dbReference>
<dbReference type="SUPFAM" id="SSF55068">
    <property type="entry name" value="Peptide methionine sulfoxide reductase"/>
    <property type="match status" value="1"/>
</dbReference>
<accession>A0ABP9F7W9</accession>
<dbReference type="RefSeq" id="WP_345580605.1">
    <property type="nucleotide sequence ID" value="NZ_BAABLV010000020.1"/>
</dbReference>
<reference evidence="7" key="1">
    <citation type="journal article" date="2019" name="Int. J. Syst. Evol. Microbiol.">
        <title>The Global Catalogue of Microorganisms (GCM) 10K type strain sequencing project: providing services to taxonomists for standard genome sequencing and annotation.</title>
        <authorList>
            <consortium name="The Broad Institute Genomics Platform"/>
            <consortium name="The Broad Institute Genome Sequencing Center for Infectious Disease"/>
            <person name="Wu L."/>
            <person name="Ma J."/>
        </authorList>
    </citation>
    <scope>NUCLEOTIDE SEQUENCE [LARGE SCALE GENOMIC DNA]</scope>
    <source>
        <strain evidence="7">JCM 19125</strain>
    </source>
</reference>
<keyword evidence="1 4" id="KW-0560">Oxidoreductase</keyword>
<evidence type="ECO:0000256" key="2">
    <source>
        <dbReference type="ARBA" id="ARBA00047806"/>
    </source>
</evidence>
<comment type="function">
    <text evidence="4">Has an important function as a repair enzyme for proteins that have been inactivated by oxidation. Catalyzes the reversible oxidation-reduction of methionine sulfoxide in proteins to methionine.</text>
</comment>
<comment type="catalytic activity">
    <reaction evidence="3 4">
        <text>[thioredoxin]-disulfide + L-methionine + H2O = L-methionine (S)-S-oxide + [thioredoxin]-dithiol</text>
        <dbReference type="Rhea" id="RHEA:19993"/>
        <dbReference type="Rhea" id="RHEA-COMP:10698"/>
        <dbReference type="Rhea" id="RHEA-COMP:10700"/>
        <dbReference type="ChEBI" id="CHEBI:15377"/>
        <dbReference type="ChEBI" id="CHEBI:29950"/>
        <dbReference type="ChEBI" id="CHEBI:50058"/>
        <dbReference type="ChEBI" id="CHEBI:57844"/>
        <dbReference type="ChEBI" id="CHEBI:58772"/>
        <dbReference type="EC" id="1.8.4.11"/>
    </reaction>
</comment>
<evidence type="ECO:0000256" key="1">
    <source>
        <dbReference type="ARBA" id="ARBA00023002"/>
    </source>
</evidence>
<dbReference type="EC" id="1.8.4.11" evidence="4"/>
<comment type="catalytic activity">
    <reaction evidence="2 4">
        <text>L-methionyl-[protein] + [thioredoxin]-disulfide + H2O = L-methionyl-(S)-S-oxide-[protein] + [thioredoxin]-dithiol</text>
        <dbReference type="Rhea" id="RHEA:14217"/>
        <dbReference type="Rhea" id="RHEA-COMP:10698"/>
        <dbReference type="Rhea" id="RHEA-COMP:10700"/>
        <dbReference type="Rhea" id="RHEA-COMP:12313"/>
        <dbReference type="Rhea" id="RHEA-COMP:12315"/>
        <dbReference type="ChEBI" id="CHEBI:15377"/>
        <dbReference type="ChEBI" id="CHEBI:16044"/>
        <dbReference type="ChEBI" id="CHEBI:29950"/>
        <dbReference type="ChEBI" id="CHEBI:44120"/>
        <dbReference type="ChEBI" id="CHEBI:50058"/>
        <dbReference type="EC" id="1.8.4.11"/>
    </reaction>
</comment>
<organism evidence="6 7">
    <name type="scientific">Tessaracoccus lubricantis</name>
    <dbReference type="NCBI Taxonomy" id="545543"/>
    <lineage>
        <taxon>Bacteria</taxon>
        <taxon>Bacillati</taxon>
        <taxon>Actinomycetota</taxon>
        <taxon>Actinomycetes</taxon>
        <taxon>Propionibacteriales</taxon>
        <taxon>Propionibacteriaceae</taxon>
        <taxon>Tessaracoccus</taxon>
    </lineage>
</organism>
<feature type="domain" description="Peptide methionine sulphoxide reductase MsrA" evidence="5">
    <location>
        <begin position="56"/>
        <end position="208"/>
    </location>
</feature>
<evidence type="ECO:0000259" key="5">
    <source>
        <dbReference type="Pfam" id="PF01625"/>
    </source>
</evidence>
<dbReference type="HAMAP" id="MF_01401">
    <property type="entry name" value="MsrA"/>
    <property type="match status" value="1"/>
</dbReference>
<dbReference type="EMBL" id="BAABLV010000020">
    <property type="protein sequence ID" value="GAA4896328.1"/>
    <property type="molecule type" value="Genomic_DNA"/>
</dbReference>
<evidence type="ECO:0000256" key="3">
    <source>
        <dbReference type="ARBA" id="ARBA00048782"/>
    </source>
</evidence>
<evidence type="ECO:0000313" key="7">
    <source>
        <dbReference type="Proteomes" id="UP001501521"/>
    </source>
</evidence>
<dbReference type="Proteomes" id="UP001501521">
    <property type="component" value="Unassembled WGS sequence"/>
</dbReference>
<evidence type="ECO:0000256" key="4">
    <source>
        <dbReference type="HAMAP-Rule" id="MF_01401"/>
    </source>
</evidence>
<name>A0ABP9F7W9_9ACTN</name>
<dbReference type="Pfam" id="PF01625">
    <property type="entry name" value="PMSR"/>
    <property type="match status" value="1"/>
</dbReference>
<keyword evidence="7" id="KW-1185">Reference proteome</keyword>
<comment type="similarity">
    <text evidence="4">Belongs to the MsrA Met sulfoxide reductase family.</text>
</comment>
<evidence type="ECO:0000313" key="6">
    <source>
        <dbReference type="EMBL" id="GAA4896328.1"/>
    </source>
</evidence>
<dbReference type="PANTHER" id="PTHR42799:SF2">
    <property type="entry name" value="MITOCHONDRIAL PEPTIDE METHIONINE SULFOXIDE REDUCTASE"/>
    <property type="match status" value="1"/>
</dbReference>